<gene>
    <name evidence="1" type="ORF">POJ06DRAFT_74026</name>
</gene>
<sequence>MDGNLRAKTKRNMEFPKPCRTVDYEVPTIPVRCLADGCSFVAAAGTTQDENHRLVIVHMILCGGGGGDDNNNDDDDGGGGGGHRLVCRTWLKFVNDEFDPLFDEEEDDDNGDLRKVRVPTRWVFGECPVPGCRVRFSDAVREELLSHLSHEHDAGEVDVFLGLRRDRVGRHDDAGADGVVQKTTTSKTKKGPERFAFEDWAAKKRETARIECIRRRLKRKYAKAGNTVPARGSPGYEDWYRKINQSAREQYQTEVVGADRAAAGSCQWSVDDQLAINHILKAKLDAYVSQGNKVPNRRLREFGAFWQHVYKLACDEYHEFKLRHCLGGSKMDVVDTVFAEYYTPEQQPDIMACAGNSGWPAENEERGSVVVRDVGVDHGRDMMTWLDSVELDDACQSPTLGQIRQDNSSSTLAWDT</sequence>
<protein>
    <submittedName>
        <fullName evidence="1">Uncharacterized protein</fullName>
    </submittedName>
</protein>
<evidence type="ECO:0000313" key="1">
    <source>
        <dbReference type="EMBL" id="KAJ8101941.1"/>
    </source>
</evidence>
<name>A0AAD7QVH4_9ASCO</name>
<dbReference type="EMBL" id="JARPMG010000003">
    <property type="protein sequence ID" value="KAJ8101941.1"/>
    <property type="molecule type" value="Genomic_DNA"/>
</dbReference>
<dbReference type="Proteomes" id="UP001217417">
    <property type="component" value="Unassembled WGS sequence"/>
</dbReference>
<dbReference type="RefSeq" id="XP_056045391.1">
    <property type="nucleotide sequence ID" value="XM_056191483.1"/>
</dbReference>
<accession>A0AAD7QVH4</accession>
<reference evidence="1" key="1">
    <citation type="submission" date="2023-03" db="EMBL/GenBank/DDBJ databases">
        <title>Near-Complete genome sequence of Lipomyces tetrasporous NRRL Y-64009, an oleaginous yeast capable of growing on lignocellulosic hydrolysates.</title>
        <authorList>
            <consortium name="Lawrence Berkeley National Laboratory"/>
            <person name="Jagtap S.S."/>
            <person name="Liu J.-J."/>
            <person name="Walukiewicz H.E."/>
            <person name="Pangilinan J."/>
            <person name="Lipzen A."/>
            <person name="Ahrendt S."/>
            <person name="Koriabine M."/>
            <person name="Cobaugh K."/>
            <person name="Salamov A."/>
            <person name="Yoshinaga Y."/>
            <person name="Ng V."/>
            <person name="Daum C."/>
            <person name="Grigoriev I.V."/>
            <person name="Slininger P.J."/>
            <person name="Dien B.S."/>
            <person name="Jin Y.-S."/>
            <person name="Rao C.V."/>
        </authorList>
    </citation>
    <scope>NUCLEOTIDE SEQUENCE</scope>
    <source>
        <strain evidence="1">NRRL Y-64009</strain>
    </source>
</reference>
<proteinExistence type="predicted"/>
<keyword evidence="2" id="KW-1185">Reference proteome</keyword>
<dbReference type="GeneID" id="80886649"/>
<evidence type="ECO:0000313" key="2">
    <source>
        <dbReference type="Proteomes" id="UP001217417"/>
    </source>
</evidence>
<organism evidence="1 2">
    <name type="scientific">Lipomyces tetrasporus</name>
    <dbReference type="NCBI Taxonomy" id="54092"/>
    <lineage>
        <taxon>Eukaryota</taxon>
        <taxon>Fungi</taxon>
        <taxon>Dikarya</taxon>
        <taxon>Ascomycota</taxon>
        <taxon>Saccharomycotina</taxon>
        <taxon>Lipomycetes</taxon>
        <taxon>Lipomycetales</taxon>
        <taxon>Lipomycetaceae</taxon>
        <taxon>Lipomyces</taxon>
    </lineage>
</organism>
<comment type="caution">
    <text evidence="1">The sequence shown here is derived from an EMBL/GenBank/DDBJ whole genome shotgun (WGS) entry which is preliminary data.</text>
</comment>
<dbReference type="AlphaFoldDB" id="A0AAD7QVH4"/>